<gene>
    <name evidence="1" type="ORF">QFC19_004344</name>
</gene>
<protein>
    <submittedName>
        <fullName evidence="1">Uncharacterized protein</fullName>
    </submittedName>
</protein>
<comment type="caution">
    <text evidence="1">The sequence shown here is derived from an EMBL/GenBank/DDBJ whole genome shotgun (WGS) entry which is preliminary data.</text>
</comment>
<dbReference type="Proteomes" id="UP001241377">
    <property type="component" value="Unassembled WGS sequence"/>
</dbReference>
<dbReference type="EMBL" id="JASBWR010000046">
    <property type="protein sequence ID" value="KAJ9103396.1"/>
    <property type="molecule type" value="Genomic_DNA"/>
</dbReference>
<name>A0ACC2VX80_9TREE</name>
<reference evidence="1" key="1">
    <citation type="submission" date="2023-04" db="EMBL/GenBank/DDBJ databases">
        <title>Draft Genome sequencing of Naganishia species isolated from polar environments using Oxford Nanopore Technology.</title>
        <authorList>
            <person name="Leo P."/>
            <person name="Venkateswaran K."/>
        </authorList>
    </citation>
    <scope>NUCLEOTIDE SEQUENCE</scope>
    <source>
        <strain evidence="1">MNA-CCFEE 5261</strain>
    </source>
</reference>
<accession>A0ACC2VX80</accession>
<organism evidence="1 2">
    <name type="scientific">Naganishia cerealis</name>
    <dbReference type="NCBI Taxonomy" id="610337"/>
    <lineage>
        <taxon>Eukaryota</taxon>
        <taxon>Fungi</taxon>
        <taxon>Dikarya</taxon>
        <taxon>Basidiomycota</taxon>
        <taxon>Agaricomycotina</taxon>
        <taxon>Tremellomycetes</taxon>
        <taxon>Filobasidiales</taxon>
        <taxon>Filobasidiaceae</taxon>
        <taxon>Naganishia</taxon>
    </lineage>
</organism>
<sequence>MVATDIKKRKRPSYVCTNCKKKKIRCDKDLPCGQCVRAECASSCVFEVSENNRIEKKSPPSMPYMVSAKRPLEFKKSEKVSRNGNQNQEEEATSELAMLKNKIREIEQKLQNNEENTQQPLPHIRDRNVYIPVQTNGNRSNFSSVQLPLNFKRDSMSIPSITSSEPRFPFDMSNGTSSSPSSFQLPGIFGKDPLVQLPPLKSNAHSSASTSSSHSTSATSLLGSPKNQSVSSNSPISEPCYVDVHALTGKNPYRNHNDVINFYANYTSIHEKDSLRRINFGPFAWATLMRRDLGLSILWDYIVETNDKNAASHNTAVFSSNKAINSYVNSSGNNPDMAFEKRALEADGYDDLLSYERRKQMIAKKSKINQNTLPLGLTFYDGNLDRELQLIDKIKIILPKKKVIWLLVRRFFTKLYPYLPYVDEVYFKTAISIIIGELSLENEPITNLRVEKRLDLAHVGILLIMLRLSYLSLFSNKNSINERNLNSEAPCADKEVQYLLSNPINFETIDVAQLCLDQFQLLRRANVTVFQLAMFMRIYHTYAPEDGDGADGGDSQVMTSMLIQMGYSLGFHREPTKFKDACNDRKINHLARKIWLYLVVSDIYQAQSFGNPLNIDPNSFDTKVPWYEAGSENIVDTNRDKLVTASFFHCASGTFALREILDRVLDVKNGVNMAELCKLLSNHELSMVETFGTLEECLKPEQIPGAESTLNMKVKFYLSLKAFYISIYFHLYHFYEHRDIELCYFYVKKLILIAIGDIMPNYYALLGENESVFALVVNPTLELVIHRTIEILLACIVRVNFNIHNAKDNADHDKNMQVDKAYRHAFNTMCRLSSAMTRCAEVAISAILKISNRYYYAWRITKSQTYLLKAVTSIGFYSSNYRIAQDYGLCLMAFGVEMMEELTTICECTLLKLKCELTNDECGFNPKSSVANDIARSAQNSDTLGFPPLISSHAHPTPMWDKEHTPYDFRVDYVNNQEVDNLWLNMLALKQDSNIDGGTLLYQNADNTFADGKNEDDSKNASRWNLAPEQGIEFDIFRNLGFDRLFQGSE</sequence>
<keyword evidence="2" id="KW-1185">Reference proteome</keyword>
<proteinExistence type="predicted"/>
<evidence type="ECO:0000313" key="2">
    <source>
        <dbReference type="Proteomes" id="UP001241377"/>
    </source>
</evidence>
<evidence type="ECO:0000313" key="1">
    <source>
        <dbReference type="EMBL" id="KAJ9103396.1"/>
    </source>
</evidence>